<sequence length="19" mass="2319">MVQWFQEMLVGRTLQKRAP</sequence>
<proteinExistence type="predicted"/>
<name>A0A0A8Z798_ARUDO</name>
<organism evidence="1">
    <name type="scientific">Arundo donax</name>
    <name type="common">Giant reed</name>
    <name type="synonym">Donax arundinaceus</name>
    <dbReference type="NCBI Taxonomy" id="35708"/>
    <lineage>
        <taxon>Eukaryota</taxon>
        <taxon>Viridiplantae</taxon>
        <taxon>Streptophyta</taxon>
        <taxon>Embryophyta</taxon>
        <taxon>Tracheophyta</taxon>
        <taxon>Spermatophyta</taxon>
        <taxon>Magnoliopsida</taxon>
        <taxon>Liliopsida</taxon>
        <taxon>Poales</taxon>
        <taxon>Poaceae</taxon>
        <taxon>PACMAD clade</taxon>
        <taxon>Arundinoideae</taxon>
        <taxon>Arundineae</taxon>
        <taxon>Arundo</taxon>
    </lineage>
</organism>
<reference evidence="1" key="2">
    <citation type="journal article" date="2015" name="Data Brief">
        <title>Shoot transcriptome of the giant reed, Arundo donax.</title>
        <authorList>
            <person name="Barrero R.A."/>
            <person name="Guerrero F.D."/>
            <person name="Moolhuijzen P."/>
            <person name="Goolsby J.A."/>
            <person name="Tidwell J."/>
            <person name="Bellgard S.E."/>
            <person name="Bellgard M.I."/>
        </authorList>
    </citation>
    <scope>NUCLEOTIDE SEQUENCE</scope>
    <source>
        <tissue evidence="1">Shoot tissue taken approximately 20 cm above the soil surface</tissue>
    </source>
</reference>
<evidence type="ECO:0000313" key="1">
    <source>
        <dbReference type="EMBL" id="JAD30742.1"/>
    </source>
</evidence>
<dbReference type="AlphaFoldDB" id="A0A0A8Z798"/>
<reference evidence="1" key="1">
    <citation type="submission" date="2014-09" db="EMBL/GenBank/DDBJ databases">
        <authorList>
            <person name="Magalhaes I.L.F."/>
            <person name="Oliveira U."/>
            <person name="Santos F.R."/>
            <person name="Vidigal T.H.D.A."/>
            <person name="Brescovit A.D."/>
            <person name="Santos A.J."/>
        </authorList>
    </citation>
    <scope>NUCLEOTIDE SEQUENCE</scope>
    <source>
        <tissue evidence="1">Shoot tissue taken approximately 20 cm above the soil surface</tissue>
    </source>
</reference>
<accession>A0A0A8Z798</accession>
<protein>
    <submittedName>
        <fullName evidence="1">Uncharacterized protein</fullName>
    </submittedName>
</protein>
<dbReference type="EMBL" id="GBRH01267153">
    <property type="protein sequence ID" value="JAD30742.1"/>
    <property type="molecule type" value="Transcribed_RNA"/>
</dbReference>